<dbReference type="EMBL" id="JACJIM010000016">
    <property type="protein sequence ID" value="MBA9066251.1"/>
    <property type="molecule type" value="Genomic_DNA"/>
</dbReference>
<protein>
    <recommendedName>
        <fullName evidence="2">DUF6429 domain-containing protein</fullName>
    </recommendedName>
</protein>
<name>A0ABR6DJG3_9HYPH</name>
<feature type="compositionally biased region" description="Low complexity" evidence="1">
    <location>
        <begin position="44"/>
        <end position="57"/>
    </location>
</feature>
<evidence type="ECO:0000259" key="2">
    <source>
        <dbReference type="Pfam" id="PF20008"/>
    </source>
</evidence>
<comment type="caution">
    <text evidence="3">The sequence shown here is derived from an EMBL/GenBank/DDBJ whole genome shotgun (WGS) entry which is preliminary data.</text>
</comment>
<proteinExistence type="predicted"/>
<evidence type="ECO:0000256" key="1">
    <source>
        <dbReference type="SAM" id="MobiDB-lite"/>
    </source>
</evidence>
<gene>
    <name evidence="3" type="ORF">GGQ91_005679</name>
</gene>
<evidence type="ECO:0000313" key="3">
    <source>
        <dbReference type="EMBL" id="MBA9066251.1"/>
    </source>
</evidence>
<evidence type="ECO:0000313" key="4">
    <source>
        <dbReference type="Proteomes" id="UP000565455"/>
    </source>
</evidence>
<accession>A0ABR6DJG3</accession>
<dbReference type="Pfam" id="PF20008">
    <property type="entry name" value="DUF6429"/>
    <property type="match status" value="1"/>
</dbReference>
<dbReference type="Proteomes" id="UP000565455">
    <property type="component" value="Unassembled WGS sequence"/>
</dbReference>
<dbReference type="InterPro" id="IPR045489">
    <property type="entry name" value="DUF6429"/>
</dbReference>
<sequence length="73" mass="8084">MTRLHAKGMIGNLGGKSKSVMLTDEGVKRSEKLFREMFGRPSRLGVGRPLRGPGCRLTLEPRDRVSIPTGRHP</sequence>
<organism evidence="3 4">
    <name type="scientific">Methylobacterium fujisawaense</name>
    <dbReference type="NCBI Taxonomy" id="107400"/>
    <lineage>
        <taxon>Bacteria</taxon>
        <taxon>Pseudomonadati</taxon>
        <taxon>Pseudomonadota</taxon>
        <taxon>Alphaproteobacteria</taxon>
        <taxon>Hyphomicrobiales</taxon>
        <taxon>Methylobacteriaceae</taxon>
        <taxon>Methylobacterium</taxon>
    </lineage>
</organism>
<feature type="region of interest" description="Disordered" evidence="1">
    <location>
        <begin position="44"/>
        <end position="73"/>
    </location>
</feature>
<feature type="domain" description="DUF6429" evidence="2">
    <location>
        <begin position="1"/>
        <end position="39"/>
    </location>
</feature>
<keyword evidence="4" id="KW-1185">Reference proteome</keyword>
<reference evidence="3 4" key="1">
    <citation type="submission" date="2020-08" db="EMBL/GenBank/DDBJ databases">
        <title>Genomic Encyclopedia of Type Strains, Phase IV (KMG-IV): sequencing the most valuable type-strain genomes for metagenomic binning, comparative biology and taxonomic classification.</title>
        <authorList>
            <person name="Goeker M."/>
        </authorList>
    </citation>
    <scope>NUCLEOTIDE SEQUENCE [LARGE SCALE GENOMIC DNA]</scope>
    <source>
        <strain evidence="3 4">DSM 5686</strain>
    </source>
</reference>